<dbReference type="GO" id="GO:0006730">
    <property type="term" value="P:one-carbon metabolic process"/>
    <property type="evidence" value="ECO:0007669"/>
    <property type="project" value="UniProtKB-KW"/>
</dbReference>
<dbReference type="EMBL" id="LAJF01000062">
    <property type="protein sequence ID" value="KKB84902.1"/>
    <property type="molecule type" value="Genomic_DNA"/>
</dbReference>
<protein>
    <recommendedName>
        <fullName evidence="3 8">Dihydrofolate reductase</fullName>
        <ecNumber evidence="3 8">1.5.1.3</ecNumber>
    </recommendedName>
</protein>
<dbReference type="InterPro" id="IPR012259">
    <property type="entry name" value="DHFR"/>
</dbReference>
<dbReference type="GO" id="GO:0046655">
    <property type="term" value="P:folic acid metabolic process"/>
    <property type="evidence" value="ECO:0007669"/>
    <property type="project" value="TreeGrafter"/>
</dbReference>
<proteinExistence type="inferred from homology"/>
<dbReference type="GO" id="GO:0046654">
    <property type="term" value="P:tetrahydrofolate biosynthetic process"/>
    <property type="evidence" value="ECO:0007669"/>
    <property type="project" value="UniProtKB-UniPathway"/>
</dbReference>
<dbReference type="RefSeq" id="WP_046134914.1">
    <property type="nucleotide sequence ID" value="NZ_FQVC01000004.1"/>
</dbReference>
<dbReference type="InterPro" id="IPR017925">
    <property type="entry name" value="DHFR_CS"/>
</dbReference>
<dbReference type="InterPro" id="IPR024072">
    <property type="entry name" value="DHFR-like_dom_sf"/>
</dbReference>
<comment type="pathway">
    <text evidence="1 8">Cofactor biosynthesis; tetrahydrofolate biosynthesis; 5,6,7,8-tetrahydrofolate from 7,8-dihydrofolate: step 1/1.</text>
</comment>
<dbReference type="UniPathway" id="UPA00077">
    <property type="reaction ID" value="UER00158"/>
</dbReference>
<dbReference type="PIRSF" id="PIRSF000194">
    <property type="entry name" value="DHFR"/>
    <property type="match status" value="1"/>
</dbReference>
<accession>A0A0F5LTA6</accession>
<dbReference type="GO" id="GO:0004146">
    <property type="term" value="F:dihydrofolate reductase activity"/>
    <property type="evidence" value="ECO:0007669"/>
    <property type="project" value="UniProtKB-EC"/>
</dbReference>
<dbReference type="EC" id="1.5.1.3" evidence="3 8"/>
<dbReference type="FunFam" id="3.40.430.10:FF:000001">
    <property type="entry name" value="Dihydrofolate reductase"/>
    <property type="match status" value="1"/>
</dbReference>
<gene>
    <name evidence="11" type="ORF">VW29_08730</name>
</gene>
<dbReference type="SUPFAM" id="SSF53597">
    <property type="entry name" value="Dihydrofolate reductase-like"/>
    <property type="match status" value="1"/>
</dbReference>
<dbReference type="PANTHER" id="PTHR48069">
    <property type="entry name" value="DIHYDROFOLATE REDUCTASE"/>
    <property type="match status" value="1"/>
</dbReference>
<dbReference type="PRINTS" id="PR00070">
    <property type="entry name" value="DHFR"/>
</dbReference>
<dbReference type="STRING" id="1121477.SAMN02745223_01719"/>
<dbReference type="PANTHER" id="PTHR48069:SF3">
    <property type="entry name" value="DIHYDROFOLATE REDUCTASE"/>
    <property type="match status" value="1"/>
</dbReference>
<evidence type="ECO:0000256" key="4">
    <source>
        <dbReference type="ARBA" id="ARBA00022563"/>
    </source>
</evidence>
<feature type="domain" description="DHFR" evidence="10">
    <location>
        <begin position="4"/>
        <end position="168"/>
    </location>
</feature>
<sequence length="170" mass="18577">MSVRIAMIAGVAENGVIGSDQTIPWRIPSDMAFFKRTTMGKPVVMGRKQYETVGKPLPGRANIVITRQTTYQPDGVIVVHDLATAIERGKAIAAADGADEVMIIGGGEIYAQALPLADRLYISHVDLQPVGDVVFPAFAHEDWAVVDLPEVVPSERDEASYRVKVYERRT</sequence>
<keyword evidence="4 8" id="KW-0554">One-carbon metabolism</keyword>
<dbReference type="PROSITE" id="PS51330">
    <property type="entry name" value="DHFR_2"/>
    <property type="match status" value="1"/>
</dbReference>
<keyword evidence="5 8" id="KW-0521">NADP</keyword>
<dbReference type="InterPro" id="IPR001796">
    <property type="entry name" value="DHFR_dom"/>
</dbReference>
<evidence type="ECO:0000256" key="6">
    <source>
        <dbReference type="ARBA" id="ARBA00023002"/>
    </source>
</evidence>
<dbReference type="AlphaFoldDB" id="A0A0F5LTA6"/>
<evidence type="ECO:0000256" key="2">
    <source>
        <dbReference type="ARBA" id="ARBA00009539"/>
    </source>
</evidence>
<name>A0A0F5LTA6_9HYPH</name>
<dbReference type="PROSITE" id="PS00075">
    <property type="entry name" value="DHFR_1"/>
    <property type="match status" value="1"/>
</dbReference>
<keyword evidence="11" id="KW-0808">Transferase</keyword>
<keyword evidence="11" id="KW-0418">Kinase</keyword>
<evidence type="ECO:0000256" key="8">
    <source>
        <dbReference type="PIRNR" id="PIRNR000194"/>
    </source>
</evidence>
<dbReference type="Proteomes" id="UP000033608">
    <property type="component" value="Unassembled WGS sequence"/>
</dbReference>
<dbReference type="Pfam" id="PF00186">
    <property type="entry name" value="DHFR_1"/>
    <property type="match status" value="1"/>
</dbReference>
<dbReference type="OrthoDB" id="9804315at2"/>
<dbReference type="PATRIC" id="fig|1121477.3.peg.2842"/>
<dbReference type="GO" id="GO:0016301">
    <property type="term" value="F:kinase activity"/>
    <property type="evidence" value="ECO:0007669"/>
    <property type="project" value="UniProtKB-KW"/>
</dbReference>
<reference evidence="11 12" key="1">
    <citation type="submission" date="2015-03" db="EMBL/GenBank/DDBJ databases">
        <authorList>
            <person name="Hassan Y.I."/>
            <person name="Lepp D."/>
            <person name="Zhou T."/>
        </authorList>
    </citation>
    <scope>NUCLEOTIDE SEQUENCE [LARGE SCALE GENOMIC DNA]</scope>
    <source>
        <strain evidence="11 12">DSM 17137</strain>
    </source>
</reference>
<evidence type="ECO:0000256" key="1">
    <source>
        <dbReference type="ARBA" id="ARBA00004903"/>
    </source>
</evidence>
<evidence type="ECO:0000256" key="5">
    <source>
        <dbReference type="ARBA" id="ARBA00022857"/>
    </source>
</evidence>
<comment type="function">
    <text evidence="7 8">Key enzyme in folate metabolism. Catalyzes an essential reaction for de novo glycine and purine synthesis, and for DNA precursor synthesis.</text>
</comment>
<dbReference type="CDD" id="cd00209">
    <property type="entry name" value="DHFR"/>
    <property type="match status" value="1"/>
</dbReference>
<comment type="caution">
    <text evidence="11">The sequence shown here is derived from an EMBL/GenBank/DDBJ whole genome shotgun (WGS) entry which is preliminary data.</text>
</comment>
<evidence type="ECO:0000313" key="11">
    <source>
        <dbReference type="EMBL" id="KKB84902.1"/>
    </source>
</evidence>
<evidence type="ECO:0000313" key="12">
    <source>
        <dbReference type="Proteomes" id="UP000033608"/>
    </source>
</evidence>
<keyword evidence="6 8" id="KW-0560">Oxidoreductase</keyword>
<dbReference type="GO" id="GO:0005829">
    <property type="term" value="C:cytosol"/>
    <property type="evidence" value="ECO:0007669"/>
    <property type="project" value="TreeGrafter"/>
</dbReference>
<evidence type="ECO:0000259" key="10">
    <source>
        <dbReference type="PROSITE" id="PS51330"/>
    </source>
</evidence>
<comment type="catalytic activity">
    <reaction evidence="8">
        <text>(6S)-5,6,7,8-tetrahydrofolate + NADP(+) = 7,8-dihydrofolate + NADPH + H(+)</text>
        <dbReference type="Rhea" id="RHEA:15009"/>
        <dbReference type="ChEBI" id="CHEBI:15378"/>
        <dbReference type="ChEBI" id="CHEBI:57451"/>
        <dbReference type="ChEBI" id="CHEBI:57453"/>
        <dbReference type="ChEBI" id="CHEBI:57783"/>
        <dbReference type="ChEBI" id="CHEBI:58349"/>
        <dbReference type="EC" id="1.5.1.3"/>
    </reaction>
</comment>
<dbReference type="GO" id="GO:0046452">
    <property type="term" value="P:dihydrofolate metabolic process"/>
    <property type="evidence" value="ECO:0007669"/>
    <property type="project" value="TreeGrafter"/>
</dbReference>
<organism evidence="11 12">
    <name type="scientific">Devosia limi DSM 17137</name>
    <dbReference type="NCBI Taxonomy" id="1121477"/>
    <lineage>
        <taxon>Bacteria</taxon>
        <taxon>Pseudomonadati</taxon>
        <taxon>Pseudomonadota</taxon>
        <taxon>Alphaproteobacteria</taxon>
        <taxon>Hyphomicrobiales</taxon>
        <taxon>Devosiaceae</taxon>
        <taxon>Devosia</taxon>
    </lineage>
</organism>
<comment type="similarity">
    <text evidence="2 8 9">Belongs to the dihydrofolate reductase family.</text>
</comment>
<evidence type="ECO:0000256" key="9">
    <source>
        <dbReference type="RuleBase" id="RU004474"/>
    </source>
</evidence>
<evidence type="ECO:0000256" key="7">
    <source>
        <dbReference type="ARBA" id="ARBA00025067"/>
    </source>
</evidence>
<dbReference type="Gene3D" id="3.40.430.10">
    <property type="entry name" value="Dihydrofolate Reductase, subunit A"/>
    <property type="match status" value="1"/>
</dbReference>
<keyword evidence="12" id="KW-1185">Reference proteome</keyword>
<evidence type="ECO:0000256" key="3">
    <source>
        <dbReference type="ARBA" id="ARBA00012856"/>
    </source>
</evidence>
<dbReference type="GO" id="GO:0070401">
    <property type="term" value="F:NADP+ binding"/>
    <property type="evidence" value="ECO:0007669"/>
    <property type="project" value="UniProtKB-ARBA"/>
</dbReference>